<dbReference type="EMBL" id="CP003470">
    <property type="protein sequence ID" value="AGG90674.1"/>
    <property type="molecule type" value="Genomic_DNA"/>
</dbReference>
<evidence type="ECO:0000256" key="1">
    <source>
        <dbReference type="SAM" id="MobiDB-lite"/>
    </source>
</evidence>
<dbReference type="OrthoDB" id="15218at2"/>
<keyword evidence="2" id="KW-0472">Membrane</keyword>
<protein>
    <submittedName>
        <fullName evidence="4">Antirepressor regulating drug resistance protein</fullName>
    </submittedName>
</protein>
<keyword evidence="2" id="KW-1133">Transmembrane helix</keyword>
<feature type="transmembrane region" description="Helical" evidence="2">
    <location>
        <begin position="219"/>
        <end position="238"/>
    </location>
</feature>
<dbReference type="CDD" id="cd07341">
    <property type="entry name" value="M56_BlaR1_MecR1_like"/>
    <property type="match status" value="1"/>
</dbReference>
<dbReference type="PANTHER" id="PTHR34978">
    <property type="entry name" value="POSSIBLE SENSOR-TRANSDUCER PROTEIN BLAR"/>
    <property type="match status" value="1"/>
</dbReference>
<dbReference type="HOGENOM" id="CLU_017310_0_0_6"/>
<accession>M4NIE7</accession>
<feature type="compositionally biased region" description="Pro residues" evidence="1">
    <location>
        <begin position="353"/>
        <end position="410"/>
    </location>
</feature>
<feature type="region of interest" description="Disordered" evidence="1">
    <location>
        <begin position="540"/>
        <end position="619"/>
    </location>
</feature>
<evidence type="ECO:0000313" key="5">
    <source>
        <dbReference type="Proteomes" id="UP000011859"/>
    </source>
</evidence>
<dbReference type="RefSeq" id="WP_015448943.1">
    <property type="nucleotide sequence ID" value="NC_020541.1"/>
</dbReference>
<proteinExistence type="predicted"/>
<dbReference type="InterPro" id="IPR052173">
    <property type="entry name" value="Beta-lactam_resp_regulator"/>
</dbReference>
<dbReference type="Pfam" id="PF05569">
    <property type="entry name" value="Peptidase_M56"/>
    <property type="match status" value="1"/>
</dbReference>
<keyword evidence="5" id="KW-1185">Reference proteome</keyword>
<evidence type="ECO:0000313" key="4">
    <source>
        <dbReference type="EMBL" id="AGG90674.1"/>
    </source>
</evidence>
<gene>
    <name evidence="4" type="ORF">R2APBS1_3611</name>
</gene>
<feature type="domain" description="Peptidase M56" evidence="3">
    <location>
        <begin position="16"/>
        <end position="302"/>
    </location>
</feature>
<dbReference type="Proteomes" id="UP000011859">
    <property type="component" value="Chromosome"/>
</dbReference>
<feature type="compositionally biased region" description="Low complexity" evidence="1">
    <location>
        <begin position="591"/>
        <end position="619"/>
    </location>
</feature>
<organism evidence="4 5">
    <name type="scientific">Rhodanobacter denitrificans</name>
    <dbReference type="NCBI Taxonomy" id="666685"/>
    <lineage>
        <taxon>Bacteria</taxon>
        <taxon>Pseudomonadati</taxon>
        <taxon>Pseudomonadota</taxon>
        <taxon>Gammaproteobacteria</taxon>
        <taxon>Lysobacterales</taxon>
        <taxon>Rhodanobacteraceae</taxon>
        <taxon>Rhodanobacter</taxon>
    </lineage>
</organism>
<feature type="transmembrane region" description="Helical" evidence="2">
    <location>
        <begin position="115"/>
        <end position="132"/>
    </location>
</feature>
<feature type="transmembrane region" description="Helical" evidence="2">
    <location>
        <begin position="45"/>
        <end position="63"/>
    </location>
</feature>
<feature type="transmembrane region" description="Helical" evidence="2">
    <location>
        <begin position="15"/>
        <end position="33"/>
    </location>
</feature>
<dbReference type="PANTHER" id="PTHR34978:SF3">
    <property type="entry name" value="SLR0241 PROTEIN"/>
    <property type="match status" value="1"/>
</dbReference>
<evidence type="ECO:0000256" key="2">
    <source>
        <dbReference type="SAM" id="Phobius"/>
    </source>
</evidence>
<sequence precursor="true">MDALNHFSDTLLTRLVWTSIQAALLIGAVCLAGRLWPRLSAAMRCMLWWLVGAQLLLGLLWHAPLELPLLSPAPLEAPAPVTPPVAFFATPATADAALPSIASPATPAPSWRTGIALWWLAAVLLQALIALRQGRQARRVLRESQALRDASLQALCTRQARQLGLHRCPRLRVSNAIVSPQVTGLWRPTVLLPTGHALSADEAAMAIAHELAHLRRGDLWLAWVPALAQCLFCFHPLVRWAMREYALNRESACDAQVLRQDHAAPQDYGRLLLRLGVAQPMHAGLAGASPSFHNLKRRLTMLQQTVNQPSSRARGWLLVALIALVGVLPYRVTAAGADNTPPTPASAQASLLPLPPPAPSTPPALPTPPLPAPPALPTPPLPAPPALPTPPPPAPPATLPPPPPLPPAPPHDISGLRVHHANVAIHTDASEGFALFDGDAAIVNGSDVDLAAAKRLQRDGKSTLWFRRGDKAWLIDDPAYVQRAKAAYAPVDALARQQGELGGQQGALGGKQGALGAQQGALGARQGQLAGQRAMLASRQATLAAQSSQHERSAETQANRAKLEASEQELDQQQEKLSQQQSALGRQQAELGKQQEALGAQQEALGKRQQQATSQASQQIRKLLDEASAKGVAKPTSLR</sequence>
<dbReference type="eggNOG" id="COG4219">
    <property type="taxonomic scope" value="Bacteria"/>
</dbReference>
<evidence type="ECO:0000259" key="3">
    <source>
        <dbReference type="Pfam" id="PF05569"/>
    </source>
</evidence>
<dbReference type="Gene3D" id="3.30.2010.10">
    <property type="entry name" value="Metalloproteases ('zincins'), catalytic domain"/>
    <property type="match status" value="1"/>
</dbReference>
<dbReference type="KEGG" id="rhd:R2APBS1_3611"/>
<reference evidence="4 5" key="1">
    <citation type="submission" date="2012-04" db="EMBL/GenBank/DDBJ databases">
        <title>Complete genome of Rhodanobacter sp. 2APBS1.</title>
        <authorList>
            <consortium name="US DOE Joint Genome Institute"/>
            <person name="Huntemann M."/>
            <person name="Wei C.-L."/>
            <person name="Han J."/>
            <person name="Detter J.C."/>
            <person name="Han C."/>
            <person name="Tapia R."/>
            <person name="Munk A.C.C."/>
            <person name="Chen A."/>
            <person name="Krypides N."/>
            <person name="Mavromatis K."/>
            <person name="Markowitz V."/>
            <person name="Szeto E."/>
            <person name="Ivanova N."/>
            <person name="Mikhailova N."/>
            <person name="Ovchinnikova G."/>
            <person name="Pagani I."/>
            <person name="Pati A."/>
            <person name="Goodwin L."/>
            <person name="Peters L."/>
            <person name="Pitluck S."/>
            <person name="Woyke T."/>
            <person name="Prakash O."/>
            <person name="Elkins J."/>
            <person name="Brown S."/>
            <person name="Palumbo A."/>
            <person name="Hemme C."/>
            <person name="Zhou J."/>
            <person name="Watson D."/>
            <person name="Jardine P."/>
            <person name="Kostka J."/>
            <person name="Green S."/>
        </authorList>
    </citation>
    <scope>NUCLEOTIDE SEQUENCE [LARGE SCALE GENOMIC DNA]</scope>
    <source>
        <strain evidence="4 5">2APBS1</strain>
    </source>
</reference>
<feature type="region of interest" description="Disordered" evidence="1">
    <location>
        <begin position="337"/>
        <end position="414"/>
    </location>
</feature>
<dbReference type="AlphaFoldDB" id="M4NIE7"/>
<feature type="compositionally biased region" description="Low complexity" evidence="1">
    <location>
        <begin position="575"/>
        <end position="584"/>
    </location>
</feature>
<keyword evidence="2" id="KW-0812">Transmembrane</keyword>
<name>M4NIE7_9GAMM</name>
<dbReference type="InterPro" id="IPR008756">
    <property type="entry name" value="Peptidase_M56"/>
</dbReference>
<dbReference type="STRING" id="666685.R2APBS1_3611"/>